<feature type="compositionally biased region" description="Basic residues" evidence="5">
    <location>
        <begin position="308"/>
        <end position="326"/>
    </location>
</feature>
<keyword evidence="3" id="KW-0862">Zinc</keyword>
<evidence type="ECO:0000256" key="2">
    <source>
        <dbReference type="ARBA" id="ARBA00022771"/>
    </source>
</evidence>
<dbReference type="Pfam" id="PF13639">
    <property type="entry name" value="zf-RING_2"/>
    <property type="match status" value="1"/>
</dbReference>
<dbReference type="SUPFAM" id="SSF57903">
    <property type="entry name" value="FYVE/PHD zinc finger"/>
    <property type="match status" value="1"/>
</dbReference>
<dbReference type="Gene3D" id="3.30.40.10">
    <property type="entry name" value="Zinc/RING finger domain, C3HC4 (zinc finger)"/>
    <property type="match status" value="2"/>
</dbReference>
<feature type="domain" description="RING-type" evidence="6">
    <location>
        <begin position="8"/>
        <end position="48"/>
    </location>
</feature>
<keyword evidence="8" id="KW-1185">Reference proteome</keyword>
<feature type="region of interest" description="Disordered" evidence="5">
    <location>
        <begin position="308"/>
        <end position="354"/>
    </location>
</feature>
<evidence type="ECO:0000256" key="3">
    <source>
        <dbReference type="ARBA" id="ARBA00022833"/>
    </source>
</evidence>
<sequence>MEESAVFCSICLEHVSWPKARPKICKHTFCYHCISTWVKRRSECPLCKRPCKILMVISQDGKEYKTSVKRKTSAQYQRETDEEHYLFQETEDITVTYARCQVCNLSKDEHLLLLCDGIIGQNVDGSSVRCNAACHCYCLPEKFDSVPDGDWFCPFCTDVRATQESVYNGRYARRKCRSSSNHQQYMDFRDSGVLNEDQPGPSRISESFQLRRYIDVFISDEILTESSSDSVKSGASDDGMENDSDFSLNSSKDVSDIRMIADDDADWDNQDDMVLATDSDIGYDPAGMTKVTQRKRHKHRRRMKKILKKAKKRKDIRKKSVKHRGQKGNVSEKIVRRKNKRRKNMRKNKSMTGAQKRLAEAIGLDLLTGRQKKRERNVRHSLSNCILRGSCNTPMLSIRSGDDLDVPIETRNLQSTEHLNDKTSNEKPIEETDLITSIMLEQAKTLAPARYQRILRDGTISESEQMIKQRKKLVDEKIVAYKELFSSEGLKVSLPI</sequence>
<evidence type="ECO:0000313" key="7">
    <source>
        <dbReference type="EMBL" id="CAG9531659.1"/>
    </source>
</evidence>
<organism evidence="7 8">
    <name type="scientific">Cercopithifilaria johnstoni</name>
    <dbReference type="NCBI Taxonomy" id="2874296"/>
    <lineage>
        <taxon>Eukaryota</taxon>
        <taxon>Metazoa</taxon>
        <taxon>Ecdysozoa</taxon>
        <taxon>Nematoda</taxon>
        <taxon>Chromadorea</taxon>
        <taxon>Rhabditida</taxon>
        <taxon>Spirurina</taxon>
        <taxon>Spiruromorpha</taxon>
        <taxon>Filarioidea</taxon>
        <taxon>Onchocercidae</taxon>
        <taxon>Cercopithifilaria</taxon>
    </lineage>
</organism>
<evidence type="ECO:0000256" key="5">
    <source>
        <dbReference type="SAM" id="MobiDB-lite"/>
    </source>
</evidence>
<gene>
    <name evidence="7" type="ORF">CJOHNSTONI_LOCUS2039</name>
</gene>
<dbReference type="SMART" id="SM00184">
    <property type="entry name" value="RING"/>
    <property type="match status" value="1"/>
</dbReference>
<accession>A0A8J2PX43</accession>
<keyword evidence="1" id="KW-0479">Metal-binding</keyword>
<name>A0A8J2PX43_9BILA</name>
<evidence type="ECO:0000256" key="1">
    <source>
        <dbReference type="ARBA" id="ARBA00022723"/>
    </source>
</evidence>
<dbReference type="InterPro" id="IPR047157">
    <property type="entry name" value="PHRF1/Atg35"/>
</dbReference>
<feature type="region of interest" description="Disordered" evidence="5">
    <location>
        <begin position="228"/>
        <end position="249"/>
    </location>
</feature>
<protein>
    <recommendedName>
        <fullName evidence="6">RING-type domain-containing protein</fullName>
    </recommendedName>
</protein>
<dbReference type="AlphaFoldDB" id="A0A8J2PX43"/>
<dbReference type="PANTHER" id="PTHR12618:SF20">
    <property type="entry name" value="PHD AND RING FINGER DOMAIN-CONTAINING PROTEIN 1"/>
    <property type="match status" value="1"/>
</dbReference>
<dbReference type="GO" id="GO:0008270">
    <property type="term" value="F:zinc ion binding"/>
    <property type="evidence" value="ECO:0007669"/>
    <property type="project" value="UniProtKB-KW"/>
</dbReference>
<proteinExistence type="predicted"/>
<dbReference type="PROSITE" id="PS00518">
    <property type="entry name" value="ZF_RING_1"/>
    <property type="match status" value="1"/>
</dbReference>
<dbReference type="PANTHER" id="PTHR12618">
    <property type="entry name" value="PHD AND RING FINGER DOMAIN-CONTAINING PROTEIN 1"/>
    <property type="match status" value="1"/>
</dbReference>
<dbReference type="InterPro" id="IPR001841">
    <property type="entry name" value="Znf_RING"/>
</dbReference>
<feature type="compositionally biased region" description="Low complexity" evidence="5">
    <location>
        <begin position="228"/>
        <end position="237"/>
    </location>
</feature>
<comment type="caution">
    <text evidence="7">The sequence shown here is derived from an EMBL/GenBank/DDBJ whole genome shotgun (WGS) entry which is preliminary data.</text>
</comment>
<dbReference type="OrthoDB" id="5854384at2759"/>
<dbReference type="PROSITE" id="PS50089">
    <property type="entry name" value="ZF_RING_2"/>
    <property type="match status" value="1"/>
</dbReference>
<dbReference type="Proteomes" id="UP000746747">
    <property type="component" value="Unassembled WGS sequence"/>
</dbReference>
<dbReference type="InterPro" id="IPR017907">
    <property type="entry name" value="Znf_RING_CS"/>
</dbReference>
<evidence type="ECO:0000313" key="8">
    <source>
        <dbReference type="Proteomes" id="UP000746747"/>
    </source>
</evidence>
<dbReference type="InterPro" id="IPR013083">
    <property type="entry name" value="Znf_RING/FYVE/PHD"/>
</dbReference>
<dbReference type="SUPFAM" id="SSF57850">
    <property type="entry name" value="RING/U-box"/>
    <property type="match status" value="1"/>
</dbReference>
<evidence type="ECO:0000256" key="4">
    <source>
        <dbReference type="PROSITE-ProRule" id="PRU00175"/>
    </source>
</evidence>
<evidence type="ECO:0000259" key="6">
    <source>
        <dbReference type="PROSITE" id="PS50089"/>
    </source>
</evidence>
<feature type="compositionally biased region" description="Basic residues" evidence="5">
    <location>
        <begin position="335"/>
        <end position="349"/>
    </location>
</feature>
<keyword evidence="2 4" id="KW-0863">Zinc-finger</keyword>
<reference evidence="7" key="1">
    <citation type="submission" date="2021-09" db="EMBL/GenBank/DDBJ databases">
        <authorList>
            <consortium name="Pathogen Informatics"/>
        </authorList>
    </citation>
    <scope>NUCLEOTIDE SEQUENCE</scope>
</reference>
<dbReference type="InterPro" id="IPR011011">
    <property type="entry name" value="Znf_FYVE_PHD"/>
</dbReference>
<dbReference type="EMBL" id="CAKAEH010000678">
    <property type="protein sequence ID" value="CAG9531659.1"/>
    <property type="molecule type" value="Genomic_DNA"/>
</dbReference>